<evidence type="ECO:0000256" key="1">
    <source>
        <dbReference type="ARBA" id="ARBA00008894"/>
    </source>
</evidence>
<dbReference type="Pfam" id="PF23559">
    <property type="entry name" value="WHD_DRP"/>
    <property type="match status" value="1"/>
</dbReference>
<dbReference type="Pfam" id="PF00931">
    <property type="entry name" value="NB-ARC"/>
    <property type="match status" value="1"/>
</dbReference>
<keyword evidence="13" id="KW-1185">Reference proteome</keyword>
<dbReference type="Gene3D" id="3.40.50.300">
    <property type="entry name" value="P-loop containing nucleotide triphosphate hydrolases"/>
    <property type="match status" value="1"/>
</dbReference>
<protein>
    <submittedName>
        <fullName evidence="12">Uncharacterized protein</fullName>
    </submittedName>
</protein>
<keyword evidence="4" id="KW-0547">Nucleotide-binding</keyword>
<dbReference type="InterPro" id="IPR058922">
    <property type="entry name" value="WHD_DRP"/>
</dbReference>
<comment type="caution">
    <text evidence="12">The sequence shown here is derived from an EMBL/GenBank/DDBJ whole genome shotgun (WGS) entry which is preliminary data.</text>
</comment>
<dbReference type="GO" id="GO:0009626">
    <property type="term" value="P:plant-type hypersensitive response"/>
    <property type="evidence" value="ECO:0007669"/>
    <property type="project" value="UniProtKB-ARBA"/>
</dbReference>
<dbReference type="InterPro" id="IPR002182">
    <property type="entry name" value="NB-ARC"/>
</dbReference>
<feature type="region of interest" description="Disordered" evidence="7">
    <location>
        <begin position="198"/>
        <end position="247"/>
    </location>
</feature>
<feature type="compositionally biased region" description="Basic and acidic residues" evidence="7">
    <location>
        <begin position="231"/>
        <end position="244"/>
    </location>
</feature>
<gene>
    <name evidence="12" type="ORF">NCGR_LOCUS35384</name>
</gene>
<evidence type="ECO:0000256" key="2">
    <source>
        <dbReference type="ARBA" id="ARBA00022614"/>
    </source>
</evidence>
<dbReference type="InterPro" id="IPR055414">
    <property type="entry name" value="LRR_R13L4/SHOC2-like"/>
</dbReference>
<dbReference type="PRINTS" id="PR00364">
    <property type="entry name" value="DISEASERSIST"/>
</dbReference>
<keyword evidence="6" id="KW-0175">Coiled coil</keyword>
<accession>A0A811PYR7</accession>
<evidence type="ECO:0000313" key="13">
    <source>
        <dbReference type="Proteomes" id="UP000604825"/>
    </source>
</evidence>
<dbReference type="PANTHER" id="PTHR23155">
    <property type="entry name" value="DISEASE RESISTANCE PROTEIN RP"/>
    <property type="match status" value="1"/>
</dbReference>
<dbReference type="Gene3D" id="3.80.10.10">
    <property type="entry name" value="Ribonuclease Inhibitor"/>
    <property type="match status" value="2"/>
</dbReference>
<evidence type="ECO:0000259" key="8">
    <source>
        <dbReference type="Pfam" id="PF00931"/>
    </source>
</evidence>
<dbReference type="InterPro" id="IPR044974">
    <property type="entry name" value="Disease_R_plants"/>
</dbReference>
<reference evidence="12" key="1">
    <citation type="submission" date="2020-10" db="EMBL/GenBank/DDBJ databases">
        <authorList>
            <person name="Han B."/>
            <person name="Lu T."/>
            <person name="Zhao Q."/>
            <person name="Huang X."/>
            <person name="Zhao Y."/>
        </authorList>
    </citation>
    <scope>NUCLEOTIDE SEQUENCE</scope>
</reference>
<dbReference type="Pfam" id="PF18052">
    <property type="entry name" value="Rx_N"/>
    <property type="match status" value="1"/>
</dbReference>
<dbReference type="InterPro" id="IPR032675">
    <property type="entry name" value="LRR_dom_sf"/>
</dbReference>
<dbReference type="GO" id="GO:0043531">
    <property type="term" value="F:ADP binding"/>
    <property type="evidence" value="ECO:0007669"/>
    <property type="project" value="InterPro"/>
</dbReference>
<feature type="domain" description="NB-ARC" evidence="8">
    <location>
        <begin position="251"/>
        <end position="349"/>
    </location>
</feature>
<dbReference type="Gene3D" id="1.10.10.10">
    <property type="entry name" value="Winged helix-like DNA-binding domain superfamily/Winged helix DNA-binding domain"/>
    <property type="match status" value="1"/>
</dbReference>
<evidence type="ECO:0000259" key="11">
    <source>
        <dbReference type="Pfam" id="PF23598"/>
    </source>
</evidence>
<dbReference type="InterPro" id="IPR042197">
    <property type="entry name" value="Apaf_helical"/>
</dbReference>
<evidence type="ECO:0000256" key="3">
    <source>
        <dbReference type="ARBA" id="ARBA00022737"/>
    </source>
</evidence>
<feature type="compositionally biased region" description="Basic and acidic residues" evidence="7">
    <location>
        <begin position="210"/>
        <end position="223"/>
    </location>
</feature>
<keyword evidence="3" id="KW-0677">Repeat</keyword>
<sequence>MLESSVASVLRPVGNMIDEEAAFLRGVNADADLLRAELRRMQCFLRDAADARRRGSERVTNWVVDVRAAAYEAEDALEEADLLARRRALRRGYSGLLAWCADLAALHRFGLKIRRVRARIRDISDGAVAYGIANLGEASISVSPEDIDVTPPYDLRWAGGHDGWHFQAFCWLVVSQKYRFLDLIKDVAKRIIDIKSEKNREERSNDEEETGKHGEGTSKDGEGTSKNGKGTGKDGERTSKDGKENNQLTIEALEKMGEEEISELLRKELVHRRFLVVLDDVWRCNSYSEINRIISLFPDVNNGSRIMLTTRDLSVAKHVSKRNSIHQMKLLDEGQSWELLEKKAFQQNQNFSPSDRSQLTPIGKKLAVKCNGLPLALVVLGGYLSRNLDYDIWLRLVDNLDWEARKDDEPVWDILARSYNELPNHHLKSCFLYLASFPEDHIIRVNKLSKLWIAEGFVPERHNRTMEDTTREYTNELAQRCMLQVVDRSKVDGSIKSVVLHDILRDWGIKEASREGFFNVWCNATVPVVYSDSMPSYRIALHNFSGCSQIVAASMPKLRTLWLSGSLSNALGCLCSLTFLRVLDLYGIKDLERLPSGIGKMMYLRYLGLQNNGHKPIHIPSSVSDLLNLQTLDVRNSTLGSLPRYFWDVPTFRHIHLTDVYCWAAPEVGCLLQLQTLHFSGVCFLGDIGVYRHYKYRRGEGAARKSNKSREKANDREWTLLIEALPEMKQLVFLHLESWYCISGKKKRAMFPKRLITVLSGHNCLRVLELSGQLHWSLPISHLAMLPCNLKKLKLTGSKLREDPMPVLGKLLNLVVLTLEYGAYQGETMTCTADGFRRLQYLTFNEVYDVRHWNIEAGTFPSLIQLNLISSFREMTLPPLGLVHVKSLQELHLRHWDSKYVSLQNIEKLRGIGCKVKIKMQKSLDILEVPLQFYAYSQYSVFS</sequence>
<dbReference type="OrthoDB" id="600370at2759"/>
<dbReference type="InterPro" id="IPR041118">
    <property type="entry name" value="Rx_N"/>
</dbReference>
<evidence type="ECO:0000259" key="9">
    <source>
        <dbReference type="Pfam" id="PF18052"/>
    </source>
</evidence>
<dbReference type="EMBL" id="CAJGYO010000008">
    <property type="protein sequence ID" value="CAD6251644.1"/>
    <property type="molecule type" value="Genomic_DNA"/>
</dbReference>
<dbReference type="SUPFAM" id="SSF52540">
    <property type="entry name" value="P-loop containing nucleoside triphosphate hydrolases"/>
    <property type="match status" value="1"/>
</dbReference>
<dbReference type="GO" id="GO:0042742">
    <property type="term" value="P:defense response to bacterium"/>
    <property type="evidence" value="ECO:0007669"/>
    <property type="project" value="UniProtKB-ARBA"/>
</dbReference>
<feature type="domain" description="Disease resistance N-terminal" evidence="9">
    <location>
        <begin position="6"/>
        <end position="88"/>
    </location>
</feature>
<evidence type="ECO:0000256" key="6">
    <source>
        <dbReference type="ARBA" id="ARBA00023054"/>
    </source>
</evidence>
<dbReference type="InterPro" id="IPR027417">
    <property type="entry name" value="P-loop_NTPase"/>
</dbReference>
<dbReference type="Proteomes" id="UP000604825">
    <property type="component" value="Unassembled WGS sequence"/>
</dbReference>
<organism evidence="12 13">
    <name type="scientific">Miscanthus lutarioriparius</name>
    <dbReference type="NCBI Taxonomy" id="422564"/>
    <lineage>
        <taxon>Eukaryota</taxon>
        <taxon>Viridiplantae</taxon>
        <taxon>Streptophyta</taxon>
        <taxon>Embryophyta</taxon>
        <taxon>Tracheophyta</taxon>
        <taxon>Spermatophyta</taxon>
        <taxon>Magnoliopsida</taxon>
        <taxon>Liliopsida</taxon>
        <taxon>Poales</taxon>
        <taxon>Poaceae</taxon>
        <taxon>PACMAD clade</taxon>
        <taxon>Panicoideae</taxon>
        <taxon>Andropogonodae</taxon>
        <taxon>Andropogoneae</taxon>
        <taxon>Saccharinae</taxon>
        <taxon>Miscanthus</taxon>
    </lineage>
</organism>
<evidence type="ECO:0000256" key="5">
    <source>
        <dbReference type="ARBA" id="ARBA00022821"/>
    </source>
</evidence>
<keyword evidence="5" id="KW-0611">Plant defense</keyword>
<evidence type="ECO:0000259" key="10">
    <source>
        <dbReference type="Pfam" id="PF23559"/>
    </source>
</evidence>
<dbReference type="Gene3D" id="1.10.8.430">
    <property type="entry name" value="Helical domain of apoptotic protease-activating factors"/>
    <property type="match status" value="1"/>
</dbReference>
<evidence type="ECO:0000256" key="7">
    <source>
        <dbReference type="SAM" id="MobiDB-lite"/>
    </source>
</evidence>
<dbReference type="GO" id="GO:0002758">
    <property type="term" value="P:innate immune response-activating signaling pathway"/>
    <property type="evidence" value="ECO:0007669"/>
    <property type="project" value="UniProtKB-ARBA"/>
</dbReference>
<dbReference type="InterPro" id="IPR038005">
    <property type="entry name" value="RX-like_CC"/>
</dbReference>
<dbReference type="Gene3D" id="1.20.5.4130">
    <property type="match status" value="1"/>
</dbReference>
<feature type="domain" description="Disease resistance protein winged helix" evidence="10">
    <location>
        <begin position="437"/>
        <end position="506"/>
    </location>
</feature>
<comment type="similarity">
    <text evidence="1">Belongs to the disease resistance NB-LRR family.</text>
</comment>
<proteinExistence type="inferred from homology"/>
<evidence type="ECO:0000313" key="12">
    <source>
        <dbReference type="EMBL" id="CAD6251644.1"/>
    </source>
</evidence>
<evidence type="ECO:0000256" key="4">
    <source>
        <dbReference type="ARBA" id="ARBA00022741"/>
    </source>
</evidence>
<dbReference type="FunFam" id="1.10.10.10:FF:000322">
    <property type="entry name" value="Probable disease resistance protein At1g63360"/>
    <property type="match status" value="1"/>
</dbReference>
<dbReference type="SUPFAM" id="SSF52058">
    <property type="entry name" value="L domain-like"/>
    <property type="match status" value="1"/>
</dbReference>
<dbReference type="InterPro" id="IPR036388">
    <property type="entry name" value="WH-like_DNA-bd_sf"/>
</dbReference>
<keyword evidence="2" id="KW-0433">Leucine-rich repeat</keyword>
<feature type="domain" description="Disease resistance R13L4/SHOC-2-like LRR" evidence="11">
    <location>
        <begin position="557"/>
        <end position="898"/>
    </location>
</feature>
<dbReference type="Pfam" id="PF23598">
    <property type="entry name" value="LRR_14"/>
    <property type="match status" value="1"/>
</dbReference>
<name>A0A811PYR7_9POAL</name>
<dbReference type="AlphaFoldDB" id="A0A811PYR7"/>
<dbReference type="CDD" id="cd14798">
    <property type="entry name" value="RX-CC_like"/>
    <property type="match status" value="1"/>
</dbReference>
<dbReference type="PANTHER" id="PTHR23155:SF1185">
    <property type="entry name" value="DISEASE RESISTANCE RPP8-LIKE PROTEIN 3-RELATED"/>
    <property type="match status" value="1"/>
</dbReference>